<dbReference type="Proteomes" id="UP001596283">
    <property type="component" value="Unassembled WGS sequence"/>
</dbReference>
<keyword evidence="1" id="KW-0812">Transmembrane</keyword>
<organism evidence="2 3">
    <name type="scientific">Levilactobacillus fujinensis</name>
    <dbReference type="NCBI Taxonomy" id="2486024"/>
    <lineage>
        <taxon>Bacteria</taxon>
        <taxon>Bacillati</taxon>
        <taxon>Bacillota</taxon>
        <taxon>Bacilli</taxon>
        <taxon>Lactobacillales</taxon>
        <taxon>Lactobacillaceae</taxon>
        <taxon>Levilactobacillus</taxon>
    </lineage>
</organism>
<feature type="transmembrane region" description="Helical" evidence="1">
    <location>
        <begin position="465"/>
        <end position="483"/>
    </location>
</feature>
<keyword evidence="3" id="KW-1185">Reference proteome</keyword>
<evidence type="ECO:0000313" key="3">
    <source>
        <dbReference type="Proteomes" id="UP001596283"/>
    </source>
</evidence>
<keyword evidence="1" id="KW-0472">Membrane</keyword>
<evidence type="ECO:0000313" key="2">
    <source>
        <dbReference type="EMBL" id="MFC6260528.1"/>
    </source>
</evidence>
<sequence>MSIRQHTMTLFGGLISITLLLTGGLALLFPVTFRIDHNWLSPLAIALGTGIYLGTLGLSFRALHRISSRQSQWVAVGLWLLLLTIQGWVAVSWVAAPRADLYFVHQQALDLLHGSTSWPAYFQTYANNVSFTILLSGLLRLGQGIISNSGVWLNLLQFIWLDCGLLVVWLALRKRNPARANLWIGMLITTVPLYAYALNAYTDVYVLPFMLFAIVAFTQLKRSLRGPAIFGWALLLGLSLTGAYLFKANYIVLTIAALLLLWLIPLAHPRHWLVRLGTTVLIVGLLFAGIAGNHNLQQANGYHPNADQALPAMSWVAMSWNPAHYGEYNRQDATTVIHQPTVAAKKETATGLLHDHLQQLGPIGILGHLFRKARLFLATGTFDAFQINSAFDRAPHWYRQHRSTADWLLANWCQVSYLALILVNLGWGIQQLRRRHLSSAYLLGGIFMMGLVAFHVVFWETEERYALPLLLLLLAGAASGYRQPRNLLRWSRNRLTWLPLAMAGAFTLTLGLVAWQNSALTTHQWVQPLNAVSQNEGRYYQNHKLAIKPHHALSQPITATIAFNKIIIDRGEQITGHLRLTNAQGKVVWRSQGTKTLLAQSIPDQPAGRYTLTLTNQGTHNLRVVTAPATFPLLPKSLLGHPNQYLRLTVQQYRVGPILTQNKFWLLFATIWLGGLLIIDRFYWYRRQI</sequence>
<feature type="transmembrane region" description="Helical" evidence="1">
    <location>
        <begin position="664"/>
        <end position="684"/>
    </location>
</feature>
<feature type="transmembrane region" description="Helical" evidence="1">
    <location>
        <begin position="407"/>
        <end position="427"/>
    </location>
</feature>
<dbReference type="EMBL" id="JBHSSI010000033">
    <property type="protein sequence ID" value="MFC6260528.1"/>
    <property type="molecule type" value="Genomic_DNA"/>
</dbReference>
<accession>A0ABW1TI80</accession>
<feature type="transmembrane region" description="Helical" evidence="1">
    <location>
        <begin position="75"/>
        <end position="96"/>
    </location>
</feature>
<feature type="transmembrane region" description="Helical" evidence="1">
    <location>
        <begin position="227"/>
        <end position="244"/>
    </location>
</feature>
<feature type="transmembrane region" description="Helical" evidence="1">
    <location>
        <begin position="204"/>
        <end position="220"/>
    </location>
</feature>
<feature type="transmembrane region" description="Helical" evidence="1">
    <location>
        <begin position="439"/>
        <end position="459"/>
    </location>
</feature>
<evidence type="ECO:0000256" key="1">
    <source>
        <dbReference type="SAM" id="Phobius"/>
    </source>
</evidence>
<keyword evidence="1" id="KW-1133">Transmembrane helix</keyword>
<comment type="caution">
    <text evidence="2">The sequence shown here is derived from an EMBL/GenBank/DDBJ whole genome shotgun (WGS) entry which is preliminary data.</text>
</comment>
<dbReference type="RefSeq" id="WP_125687593.1">
    <property type="nucleotide sequence ID" value="NZ_JBHSSI010000033.1"/>
</dbReference>
<feature type="transmembrane region" description="Helical" evidence="1">
    <location>
        <begin position="495"/>
        <end position="515"/>
    </location>
</feature>
<reference evidence="3" key="1">
    <citation type="journal article" date="2019" name="Int. J. Syst. Evol. Microbiol.">
        <title>The Global Catalogue of Microorganisms (GCM) 10K type strain sequencing project: providing services to taxonomists for standard genome sequencing and annotation.</title>
        <authorList>
            <consortium name="The Broad Institute Genomics Platform"/>
            <consortium name="The Broad Institute Genome Sequencing Center for Infectious Disease"/>
            <person name="Wu L."/>
            <person name="Ma J."/>
        </authorList>
    </citation>
    <scope>NUCLEOTIDE SEQUENCE [LARGE SCALE GENOMIC DNA]</scope>
    <source>
        <strain evidence="3">CCM 8908</strain>
    </source>
</reference>
<name>A0ABW1TI80_9LACO</name>
<feature type="transmembrane region" description="Helical" evidence="1">
    <location>
        <begin position="272"/>
        <end position="292"/>
    </location>
</feature>
<feature type="transmembrane region" description="Helical" evidence="1">
    <location>
        <begin position="42"/>
        <end position="63"/>
    </location>
</feature>
<feature type="transmembrane region" description="Helical" evidence="1">
    <location>
        <begin position="151"/>
        <end position="172"/>
    </location>
</feature>
<gene>
    <name evidence="2" type="ORF">ACFP1C_06150</name>
</gene>
<protein>
    <submittedName>
        <fullName evidence="2">Glycosyltransferase family 39 protein</fullName>
    </submittedName>
</protein>
<feature type="transmembrane region" description="Helical" evidence="1">
    <location>
        <begin position="250"/>
        <end position="267"/>
    </location>
</feature>
<proteinExistence type="predicted"/>